<feature type="region of interest" description="Disordered" evidence="5">
    <location>
        <begin position="1167"/>
        <end position="1259"/>
    </location>
</feature>
<feature type="region of interest" description="Disordered" evidence="5">
    <location>
        <begin position="1293"/>
        <end position="1359"/>
    </location>
</feature>
<feature type="coiled-coil region" evidence="4">
    <location>
        <begin position="934"/>
        <end position="1147"/>
    </location>
</feature>
<dbReference type="SUPFAM" id="SSF57997">
    <property type="entry name" value="Tropomyosin"/>
    <property type="match status" value="1"/>
</dbReference>
<evidence type="ECO:0000256" key="1">
    <source>
        <dbReference type="ARBA" id="ARBA00004496"/>
    </source>
</evidence>
<comment type="subcellular location">
    <subcellularLocation>
        <location evidence="1">Cytoplasm</location>
    </subcellularLocation>
</comment>
<evidence type="ECO:0000256" key="3">
    <source>
        <dbReference type="ARBA" id="ARBA00023054"/>
    </source>
</evidence>
<dbReference type="InterPro" id="IPR036872">
    <property type="entry name" value="CH_dom_sf"/>
</dbReference>
<protein>
    <recommendedName>
        <fullName evidence="6">HOOK N-terminal domain-containing protein</fullName>
    </recommendedName>
</protein>
<dbReference type="CDD" id="cd22223">
    <property type="entry name" value="HkD_HkRP"/>
    <property type="match status" value="1"/>
</dbReference>
<proteinExistence type="predicted"/>
<dbReference type="Gene3D" id="1.10.418.10">
    <property type="entry name" value="Calponin-like domain"/>
    <property type="match status" value="1"/>
</dbReference>
<dbReference type="GO" id="GO:0030705">
    <property type="term" value="P:cytoskeleton-dependent intracellular transport"/>
    <property type="evidence" value="ECO:0007669"/>
    <property type="project" value="InterPro"/>
</dbReference>
<feature type="coiled-coil region" evidence="4">
    <location>
        <begin position="812"/>
        <end position="905"/>
    </location>
</feature>
<evidence type="ECO:0000256" key="5">
    <source>
        <dbReference type="SAM" id="MobiDB-lite"/>
    </source>
</evidence>
<accession>A0AA36DLX1</accession>
<dbReference type="GO" id="GO:0031122">
    <property type="term" value="P:cytoplasmic microtubule organization"/>
    <property type="evidence" value="ECO:0007669"/>
    <property type="project" value="TreeGrafter"/>
</dbReference>
<gene>
    <name evidence="7" type="ORF">CYNAS_LOCUS1634</name>
</gene>
<dbReference type="PANTHER" id="PTHR18947:SF28">
    <property type="entry name" value="GIRDIN, ISOFORM A"/>
    <property type="match status" value="1"/>
</dbReference>
<keyword evidence="2" id="KW-0963">Cytoplasm</keyword>
<feature type="coiled-coil region" evidence="4">
    <location>
        <begin position="574"/>
        <end position="723"/>
    </location>
</feature>
<dbReference type="Gene3D" id="1.10.287.1490">
    <property type="match status" value="1"/>
</dbReference>
<feature type="coiled-coil region" evidence="4">
    <location>
        <begin position="458"/>
        <end position="547"/>
    </location>
</feature>
<dbReference type="InterPro" id="IPR043936">
    <property type="entry name" value="HOOK_N"/>
</dbReference>
<dbReference type="EMBL" id="CATQJL010000001">
    <property type="protein sequence ID" value="CAJ0589651.1"/>
    <property type="molecule type" value="Genomic_DNA"/>
</dbReference>
<feature type="domain" description="HOOK N-terminal" evidence="6">
    <location>
        <begin position="42"/>
        <end position="168"/>
    </location>
</feature>
<evidence type="ECO:0000259" key="6">
    <source>
        <dbReference type="Pfam" id="PF19047"/>
    </source>
</evidence>
<evidence type="ECO:0000313" key="7">
    <source>
        <dbReference type="EMBL" id="CAJ0589651.1"/>
    </source>
</evidence>
<dbReference type="Proteomes" id="UP001176961">
    <property type="component" value="Unassembled WGS sequence"/>
</dbReference>
<evidence type="ECO:0000256" key="4">
    <source>
        <dbReference type="SAM" id="Coils"/>
    </source>
</evidence>
<dbReference type="Pfam" id="PF19047">
    <property type="entry name" value="HOOK_N"/>
    <property type="match status" value="1"/>
</dbReference>
<feature type="compositionally biased region" description="Basic and acidic residues" evidence="5">
    <location>
        <begin position="1347"/>
        <end position="1359"/>
    </location>
</feature>
<name>A0AA36DLX1_CYLNA</name>
<evidence type="ECO:0000256" key="2">
    <source>
        <dbReference type="ARBA" id="ARBA00022490"/>
    </source>
</evidence>
<dbReference type="GO" id="GO:0005813">
    <property type="term" value="C:centrosome"/>
    <property type="evidence" value="ECO:0007669"/>
    <property type="project" value="TreeGrafter"/>
</dbReference>
<keyword evidence="8" id="KW-1185">Reference proteome</keyword>
<dbReference type="GO" id="GO:0008017">
    <property type="term" value="F:microtubule binding"/>
    <property type="evidence" value="ECO:0007669"/>
    <property type="project" value="TreeGrafter"/>
</dbReference>
<keyword evidence="3 4" id="KW-0175">Coiled coil</keyword>
<dbReference type="SUPFAM" id="SSF116907">
    <property type="entry name" value="Hook domain"/>
    <property type="match status" value="1"/>
</dbReference>
<comment type="caution">
    <text evidence="7">The sequence shown here is derived from an EMBL/GenBank/DDBJ whole genome shotgun (WGS) entry which is preliminary data.</text>
</comment>
<dbReference type="GO" id="GO:0051959">
    <property type="term" value="F:dynein light intermediate chain binding"/>
    <property type="evidence" value="ECO:0007669"/>
    <property type="project" value="TreeGrafter"/>
</dbReference>
<feature type="coiled-coil region" evidence="4">
    <location>
        <begin position="256"/>
        <end position="424"/>
    </location>
</feature>
<feature type="region of interest" description="Disordered" evidence="5">
    <location>
        <begin position="211"/>
        <end position="239"/>
    </location>
</feature>
<evidence type="ECO:0000313" key="8">
    <source>
        <dbReference type="Proteomes" id="UP001176961"/>
    </source>
</evidence>
<dbReference type="GO" id="GO:0005737">
    <property type="term" value="C:cytoplasm"/>
    <property type="evidence" value="ECO:0007669"/>
    <property type="project" value="UniProtKB-SubCell"/>
</dbReference>
<sequence length="1407" mass="161280">MNERQFWEHPLGSWLNDVAFGNSPVVEEKKWRLPCNADLPMEYAELCDGVLLSVLFHQIDPSSVDVVSPREVRLDHHDQVAKQRLFVALIEAIRKLYKRRLRQLIVLSPPDILAIVRNPRADVSGEELNKFVLLLLGCAVQSDKKKTFVSRITRLEKRLQQGIAKEIQKITETSSVVLSIDALARYDGTVIDHIEKLVEQRDAYAQTLSHMADTESDGGGSSTESSSVNGEIDHRRRVEKRLRRTPSPPFLDRHATVELSAKNAELRKLRKETEDKDDRINELTDELEASEAEVRKLKDERIELVKDARAAKNLRDELDCVQQKLDRLEKLERENSHLHEKLSKLEYVQSQLEHQRADNATLEMSIEQLESELEVLRQEKKTQNETQSRLNEAQQSMRCLQTDISEKNSKIEELLVEQSRLEGELMCLNGKILEMERHMNGPNHTPRESFGSLADEMADSERSEVMQLRLENRKLRAHLDSTESSIVASAELEQLKTELEEREKQLSENRAEHELVQRQVQSLEETITQLNQEIIETNADREKLRTERDESVMSLIDARKKFAQFQSEFGRKFEQEAQTKVMEMEAELQDLRRKLSSAEEERRQTEKQLHRVCDEQKQLRVTVDELREEKANAETQCATSERARRSAETERNSLRARIEALDVECEELRERARCAEDAKRRMEGGERRLAELQTRVGDLEAENRTLQQQMELESQKTQRLREDLVSEKSKLAELVSRLRSVCAAVALNGGKIDAEMDDHQLIDSIDDVIMGALTAAKREADALRLQQHTQIAELNDLKSDIEKLRRSESASLVESDDRVRELSKENVALKEQVFLVQEKVRELQIEIAAKNSEITAAKRGIEELNRNATAASASNTELARLQVSLRNLQLQEELLREDNSQLRVQIDLAEKSRHIAKKDADSLAAMHQALLTDHDRLQNLHDLLTQDYERARLENVEMKTKLKTQRPISAGPSREMEEMRMALEQERSEKDRQLRSYADLHNEHGALKREMDHIRKENDCLSRNCDNLSSEIRKLKLAEQAQRATVKDLMTTVEEQTKNIQAKEIEIAKLHNTIELLTKVNRVYEEESKNLTRQVETLLHYNRELQEKALTEKNVAHLEQKQFQERLSALQRHKEKLEEKIMDQYRSMESKKIAERQKQPLVKRAAKALISRRRPSIPSGGSTTEDSSVYSADEGSPPLTNGIEDFDPFPPTCSSSEDHDRISPPNETPFRAQEPSNDDFVRFRGNSLGSSTRDYSPHRETQLNHISYNGPEKTPDVHILSALPPRAPIRNSVATASLRSRPPPPPYTATGRQKPPPYPGRNGANSSSACSTPLPASFVPQSASTPKSDKGSPVKECDRPVVGEGEKRTFIREKVERLDKAMSIYENVSQAEVRANESTVWYEYGCV</sequence>
<organism evidence="7 8">
    <name type="scientific">Cylicocyclus nassatus</name>
    <name type="common">Nematode worm</name>
    <dbReference type="NCBI Taxonomy" id="53992"/>
    <lineage>
        <taxon>Eukaryota</taxon>
        <taxon>Metazoa</taxon>
        <taxon>Ecdysozoa</taxon>
        <taxon>Nematoda</taxon>
        <taxon>Chromadorea</taxon>
        <taxon>Rhabditida</taxon>
        <taxon>Rhabditina</taxon>
        <taxon>Rhabditomorpha</taxon>
        <taxon>Strongyloidea</taxon>
        <taxon>Strongylidae</taxon>
        <taxon>Cylicocyclus</taxon>
    </lineage>
</organism>
<dbReference type="PANTHER" id="PTHR18947">
    <property type="entry name" value="HOOK PROTEINS"/>
    <property type="match status" value="1"/>
</dbReference>
<reference evidence="7" key="1">
    <citation type="submission" date="2023-07" db="EMBL/GenBank/DDBJ databases">
        <authorList>
            <consortium name="CYATHOMIX"/>
        </authorList>
    </citation>
    <scope>NUCLEOTIDE SEQUENCE</scope>
    <source>
        <strain evidence="7">N/A</strain>
    </source>
</reference>